<evidence type="ECO:0000313" key="2">
    <source>
        <dbReference type="Proteomes" id="UP000183208"/>
    </source>
</evidence>
<dbReference type="OrthoDB" id="8241126at2"/>
<organism evidence="1 2">
    <name type="scientific">Bradyrhizobium lablabi</name>
    <dbReference type="NCBI Taxonomy" id="722472"/>
    <lineage>
        <taxon>Bacteria</taxon>
        <taxon>Pseudomonadati</taxon>
        <taxon>Pseudomonadota</taxon>
        <taxon>Alphaproteobacteria</taxon>
        <taxon>Hyphomicrobiales</taxon>
        <taxon>Nitrobacteraceae</taxon>
        <taxon>Bradyrhizobium</taxon>
    </lineage>
</organism>
<sequence length="71" mass="8176">MRPPTAHRHPHRNARQFDLFCDPPTAAAQTPQWQALPAETRHTLTKLMVRLIFGHADGDLARGREEMRHDV</sequence>
<dbReference type="AlphaFoldDB" id="A0A1M7GL48"/>
<evidence type="ECO:0000313" key="1">
    <source>
        <dbReference type="EMBL" id="SEE20894.1"/>
    </source>
</evidence>
<gene>
    <name evidence="1" type="ORF">SAMN05444171_6657</name>
</gene>
<dbReference type="Proteomes" id="UP000183208">
    <property type="component" value="Unassembled WGS sequence"/>
</dbReference>
<dbReference type="EMBL" id="FNTI01000001">
    <property type="protein sequence ID" value="SEE20894.1"/>
    <property type="molecule type" value="Genomic_DNA"/>
</dbReference>
<protein>
    <submittedName>
        <fullName evidence="1">Uncharacterized protein</fullName>
    </submittedName>
</protein>
<proteinExistence type="predicted"/>
<accession>A0A1M7GL48</accession>
<reference evidence="1 2" key="1">
    <citation type="submission" date="2016-10" db="EMBL/GenBank/DDBJ databases">
        <authorList>
            <person name="de Groot N.N."/>
        </authorList>
    </citation>
    <scope>NUCLEOTIDE SEQUENCE [LARGE SCALE GENOMIC DNA]</scope>
    <source>
        <strain evidence="1 2">GAS522</strain>
    </source>
</reference>
<dbReference type="RefSeq" id="WP_074832053.1">
    <property type="nucleotide sequence ID" value="NZ_FNTI01000001.1"/>
</dbReference>
<name>A0A1M7GL48_9BRAD</name>